<reference evidence="2 3" key="1">
    <citation type="submission" date="2019-07" db="EMBL/GenBank/DDBJ databases">
        <title>Whole genome shotgun sequence of Cellulomonas soli NBRC 109434.</title>
        <authorList>
            <person name="Hosoyama A."/>
            <person name="Uohara A."/>
            <person name="Ohji S."/>
            <person name="Ichikawa N."/>
        </authorList>
    </citation>
    <scope>NUCLEOTIDE SEQUENCE [LARGE SCALE GENOMIC DNA]</scope>
    <source>
        <strain evidence="2 3">NBRC 109434</strain>
    </source>
</reference>
<proteinExistence type="predicted"/>
<evidence type="ECO:0000256" key="1">
    <source>
        <dbReference type="SAM" id="MobiDB-lite"/>
    </source>
</evidence>
<name>A0A512PET4_9CELL</name>
<feature type="region of interest" description="Disordered" evidence="1">
    <location>
        <begin position="278"/>
        <end position="300"/>
    </location>
</feature>
<evidence type="ECO:0000313" key="3">
    <source>
        <dbReference type="Proteomes" id="UP000321798"/>
    </source>
</evidence>
<sequence>MATRLLLEGSDLTELLAHVRDEYGPGTKVVRAERIRSGGFAGFFAKERYELTVDVPETPPALPYASRRRAPAGIDGLLAAADAADALPDGTHPVADLTEVPAQAGAAELDGTGPRVSTGGAEFASVLDLVRSMAGTPAPADIEVPAPFEPLVPPAARPTRLVGVPEHADAPTAGSEAAEPVTDPQDDPTPEPPAAPVDDAALRTGLLGLGVPARLLGEAPVTLAAVVGRVPVVPAPSRAPGTVIVVVGSGADVDAVAPVLADRLRCTPDAVVRAGAIGTRPDDVPADARPRGSAGRPGVPLASAQAVARWRRTAAEALHPWVVALAVGPTTADRRAAAPLLRGLRGDTVWAVVDARTKAADVRHWIDEVAAQRASGTVDAVAVRGLFDTTEPGTVLDLGVPVAWMDGVPATGVAWASVLSAGLGEGTGLDAGWD</sequence>
<accession>A0A512PET4</accession>
<dbReference type="RefSeq" id="WP_146953422.1">
    <property type="nucleotide sequence ID" value="NZ_BAABBJ010000001.1"/>
</dbReference>
<comment type="caution">
    <text evidence="2">The sequence shown here is derived from an EMBL/GenBank/DDBJ whole genome shotgun (WGS) entry which is preliminary data.</text>
</comment>
<feature type="compositionally biased region" description="Basic and acidic residues" evidence="1">
    <location>
        <begin position="280"/>
        <end position="290"/>
    </location>
</feature>
<protein>
    <submittedName>
        <fullName evidence="2">Uncharacterized protein</fullName>
    </submittedName>
</protein>
<organism evidence="2 3">
    <name type="scientific">Cellulomonas soli</name>
    <dbReference type="NCBI Taxonomy" id="931535"/>
    <lineage>
        <taxon>Bacteria</taxon>
        <taxon>Bacillati</taxon>
        <taxon>Actinomycetota</taxon>
        <taxon>Actinomycetes</taxon>
        <taxon>Micrococcales</taxon>
        <taxon>Cellulomonadaceae</taxon>
        <taxon>Cellulomonas</taxon>
    </lineage>
</organism>
<dbReference type="OrthoDB" id="3700292at2"/>
<dbReference type="Proteomes" id="UP000321798">
    <property type="component" value="Unassembled WGS sequence"/>
</dbReference>
<feature type="region of interest" description="Disordered" evidence="1">
    <location>
        <begin position="166"/>
        <end position="198"/>
    </location>
</feature>
<gene>
    <name evidence="2" type="ORF">CSO01_23670</name>
</gene>
<evidence type="ECO:0000313" key="2">
    <source>
        <dbReference type="EMBL" id="GEP69652.1"/>
    </source>
</evidence>
<keyword evidence="3" id="KW-1185">Reference proteome</keyword>
<dbReference type="AlphaFoldDB" id="A0A512PET4"/>
<dbReference type="EMBL" id="BKAL01000008">
    <property type="protein sequence ID" value="GEP69652.1"/>
    <property type="molecule type" value="Genomic_DNA"/>
</dbReference>